<name>A0A9X4MKW0_9BACT</name>
<dbReference type="InterPro" id="IPR004260">
    <property type="entry name" value="Pyr-dimer_DNA_glycosylase"/>
</dbReference>
<sequence>MTSSDNKRLERDAVNLCGADAVKFIGRAPQAKRCGRNEMRLWSINPSYLDSKGLVALWREALLAKNVLEGKTVGYKNHPQLVRFKSTSNPVGAIASYLRAIAEEAESRGYNFDKSKIPNKRINSKIIVTSGQVDYEFNHLLNKLKFRDPGLHESMRGSKRIRVHPLFTKVRGNVENWEVI</sequence>
<evidence type="ECO:0000313" key="2">
    <source>
        <dbReference type="Proteomes" id="UP001154240"/>
    </source>
</evidence>
<proteinExistence type="predicted"/>
<organism evidence="1 2">
    <name type="scientific">Thiovibrio frasassiensis</name>
    <dbReference type="NCBI Taxonomy" id="2984131"/>
    <lineage>
        <taxon>Bacteria</taxon>
        <taxon>Pseudomonadati</taxon>
        <taxon>Thermodesulfobacteriota</taxon>
        <taxon>Desulfobulbia</taxon>
        <taxon>Desulfobulbales</taxon>
        <taxon>Thiovibrionaceae</taxon>
        <taxon>Thiovibrio</taxon>
    </lineage>
</organism>
<dbReference type="EMBL" id="JAPHEH010000001">
    <property type="protein sequence ID" value="MDG4474707.1"/>
    <property type="molecule type" value="Genomic_DNA"/>
</dbReference>
<reference evidence="1" key="2">
    <citation type="submission" date="2022-10" db="EMBL/GenBank/DDBJ databases">
        <authorList>
            <person name="Aronson H.S."/>
        </authorList>
    </citation>
    <scope>NUCLEOTIDE SEQUENCE</scope>
    <source>
        <strain evidence="1">RS19-109</strain>
    </source>
</reference>
<reference evidence="1" key="1">
    <citation type="journal article" date="2022" name="bioRxiv">
        <title>Thiovibrio frasassiensisgen. nov., sp. nov., an autotrophic, elemental sulfur disproportionating bacterium isolated from sulfidic karst sediment, and proposal of Thiovibrionaceae fam. nov.</title>
        <authorList>
            <person name="Aronson H."/>
            <person name="Thomas C."/>
            <person name="Bhattacharyya M."/>
            <person name="Eckstein S."/>
            <person name="Jensen S."/>
            <person name="Barco R."/>
            <person name="Macalady J."/>
            <person name="Amend J."/>
        </authorList>
    </citation>
    <scope>NUCLEOTIDE SEQUENCE</scope>
    <source>
        <strain evidence="1">RS19-109</strain>
    </source>
</reference>
<evidence type="ECO:0000313" key="1">
    <source>
        <dbReference type="EMBL" id="MDG4474707.1"/>
    </source>
</evidence>
<dbReference type="AlphaFoldDB" id="A0A9X4MKW0"/>
<accession>A0A9X4MKW0</accession>
<dbReference type="RefSeq" id="WP_307631688.1">
    <property type="nucleotide sequence ID" value="NZ_JAPHEH010000001.1"/>
</dbReference>
<comment type="caution">
    <text evidence="1">The sequence shown here is derived from an EMBL/GenBank/DDBJ whole genome shotgun (WGS) entry which is preliminary data.</text>
</comment>
<protein>
    <submittedName>
        <fullName evidence="1">Pyrimidine dimer DNA glycosylase/endonuclease V</fullName>
    </submittedName>
</protein>
<dbReference type="Proteomes" id="UP001154240">
    <property type="component" value="Unassembled WGS sequence"/>
</dbReference>
<gene>
    <name evidence="1" type="ORF">OLX77_00860</name>
</gene>
<keyword evidence="2" id="KW-1185">Reference proteome</keyword>
<dbReference type="Pfam" id="PF03013">
    <property type="entry name" value="Pyr_excise"/>
    <property type="match status" value="1"/>
</dbReference>